<dbReference type="Proteomes" id="UP001147700">
    <property type="component" value="Unassembled WGS sequence"/>
</dbReference>
<evidence type="ECO:0000256" key="8">
    <source>
        <dbReference type="ARBA" id="ARBA00030045"/>
    </source>
</evidence>
<dbReference type="EC" id="3.4.14.11" evidence="3"/>
<dbReference type="InterPro" id="IPR000383">
    <property type="entry name" value="Xaa-Pro-like_dom"/>
</dbReference>
<feature type="signal peptide" evidence="10">
    <location>
        <begin position="1"/>
        <end position="35"/>
    </location>
</feature>
<dbReference type="PRINTS" id="PR00923">
    <property type="entry name" value="LACTOPTASE"/>
</dbReference>
<evidence type="ECO:0000256" key="6">
    <source>
        <dbReference type="ARBA" id="ARBA00022801"/>
    </source>
</evidence>
<dbReference type="InterPro" id="IPR050585">
    <property type="entry name" value="Xaa-Pro_dipeptidyl-ppase/CocE"/>
</dbReference>
<comment type="catalytic activity">
    <reaction evidence="1">
        <text>Hydrolyzes Xaa-Pro-|- bonds to release unblocked, N-terminal dipeptides from substrates including Ala-Pro-|-p-nitroanilide and (sequentially) Tyr-Pro-|-Phe-Pro-|-Gly-Pro-|-Ile.</text>
        <dbReference type="EC" id="3.4.14.11"/>
    </reaction>
</comment>
<dbReference type="InterPro" id="IPR008252">
    <property type="entry name" value="Pept_S15_Xpro"/>
</dbReference>
<dbReference type="InterPro" id="IPR008979">
    <property type="entry name" value="Galactose-bd-like_sf"/>
</dbReference>
<evidence type="ECO:0000256" key="7">
    <source>
        <dbReference type="ARBA" id="ARBA00022825"/>
    </source>
</evidence>
<dbReference type="SMART" id="SM00939">
    <property type="entry name" value="PepX_C"/>
    <property type="match status" value="1"/>
</dbReference>
<dbReference type="PANTHER" id="PTHR43056:SF10">
    <property type="entry name" value="COCE_NOND FAMILY, PUTATIVE (AFU_ORTHOLOGUE AFUA_7G00600)-RELATED"/>
    <property type="match status" value="1"/>
</dbReference>
<reference evidence="12" key="1">
    <citation type="submission" date="2022-10" db="EMBL/GenBank/DDBJ databases">
        <title>The WGS of Solirubrobacter sp. CPCC 204708.</title>
        <authorList>
            <person name="Jiang Z."/>
        </authorList>
    </citation>
    <scope>NUCLEOTIDE SEQUENCE</scope>
    <source>
        <strain evidence="12">CPCC 204708</strain>
    </source>
</reference>
<evidence type="ECO:0000256" key="4">
    <source>
        <dbReference type="ARBA" id="ARBA00022438"/>
    </source>
</evidence>
<dbReference type="InterPro" id="IPR029058">
    <property type="entry name" value="AB_hydrolase_fold"/>
</dbReference>
<name>A0ABT4RMU2_9ACTN</name>
<feature type="chain" id="PRO_5046117767" description="Xaa-Pro dipeptidyl-peptidase" evidence="10">
    <location>
        <begin position="36"/>
        <end position="821"/>
    </location>
</feature>
<protein>
    <recommendedName>
        <fullName evidence="3">Xaa-Pro dipeptidyl-peptidase</fullName>
        <ecNumber evidence="3">3.4.14.11</ecNumber>
    </recommendedName>
    <alternativeName>
        <fullName evidence="8">X-prolyl-dipeptidyl aminopeptidase</fullName>
    </alternativeName>
</protein>
<evidence type="ECO:0000256" key="1">
    <source>
        <dbReference type="ARBA" id="ARBA00000123"/>
    </source>
</evidence>
<dbReference type="InterPro" id="IPR013736">
    <property type="entry name" value="Xaa-Pro_dipept_C"/>
</dbReference>
<comment type="similarity">
    <text evidence="2">Belongs to the peptidase S15 family.</text>
</comment>
<evidence type="ECO:0000256" key="3">
    <source>
        <dbReference type="ARBA" id="ARBA00012463"/>
    </source>
</evidence>
<feature type="domain" description="Xaa-Pro dipeptidyl-peptidase C-terminal" evidence="11">
    <location>
        <begin position="376"/>
        <end position="685"/>
    </location>
</feature>
<keyword evidence="13" id="KW-1185">Reference proteome</keyword>
<accession>A0ABT4RMU2</accession>
<keyword evidence="6" id="KW-0378">Hydrolase</keyword>
<dbReference type="SUPFAM" id="SSF49785">
    <property type="entry name" value="Galactose-binding domain-like"/>
    <property type="match status" value="1"/>
</dbReference>
<keyword evidence="7" id="KW-0720">Serine protease</keyword>
<keyword evidence="5" id="KW-0645">Protease</keyword>
<evidence type="ECO:0000313" key="12">
    <source>
        <dbReference type="EMBL" id="MDA0139878.1"/>
    </source>
</evidence>
<evidence type="ECO:0000256" key="5">
    <source>
        <dbReference type="ARBA" id="ARBA00022670"/>
    </source>
</evidence>
<dbReference type="Gene3D" id="3.40.50.1820">
    <property type="entry name" value="alpha/beta hydrolase"/>
    <property type="match status" value="2"/>
</dbReference>
<proteinExistence type="inferred from homology"/>
<dbReference type="PANTHER" id="PTHR43056">
    <property type="entry name" value="PEPTIDASE S9 PROLYL OLIGOPEPTIDASE"/>
    <property type="match status" value="1"/>
</dbReference>
<evidence type="ECO:0000256" key="9">
    <source>
        <dbReference type="SAM" id="MobiDB-lite"/>
    </source>
</evidence>
<feature type="compositionally biased region" description="Polar residues" evidence="9">
    <location>
        <begin position="161"/>
        <end position="179"/>
    </location>
</feature>
<keyword evidence="10" id="KW-0732">Signal</keyword>
<dbReference type="Gene3D" id="2.60.120.260">
    <property type="entry name" value="Galactose-binding domain-like"/>
    <property type="match status" value="1"/>
</dbReference>
<dbReference type="SUPFAM" id="SSF53474">
    <property type="entry name" value="alpha/beta-Hydrolases"/>
    <property type="match status" value="1"/>
</dbReference>
<dbReference type="EMBL" id="JAPCID010000030">
    <property type="protein sequence ID" value="MDA0139878.1"/>
    <property type="molecule type" value="Genomic_DNA"/>
</dbReference>
<dbReference type="Pfam" id="PF02129">
    <property type="entry name" value="Peptidase_S15"/>
    <property type="match status" value="1"/>
</dbReference>
<organism evidence="12 13">
    <name type="scientific">Solirubrobacter deserti</name>
    <dbReference type="NCBI Taxonomy" id="2282478"/>
    <lineage>
        <taxon>Bacteria</taxon>
        <taxon>Bacillati</taxon>
        <taxon>Actinomycetota</taxon>
        <taxon>Thermoleophilia</taxon>
        <taxon>Solirubrobacterales</taxon>
        <taxon>Solirubrobacteraceae</taxon>
        <taxon>Solirubrobacter</taxon>
    </lineage>
</organism>
<evidence type="ECO:0000256" key="2">
    <source>
        <dbReference type="ARBA" id="ARBA00010819"/>
    </source>
</evidence>
<keyword evidence="4" id="KW-0031">Aminopeptidase</keyword>
<evidence type="ECO:0000313" key="13">
    <source>
        <dbReference type="Proteomes" id="UP001147700"/>
    </source>
</evidence>
<evidence type="ECO:0000259" key="11">
    <source>
        <dbReference type="SMART" id="SM00939"/>
    </source>
</evidence>
<gene>
    <name evidence="12" type="ORF">OJ962_20415</name>
</gene>
<evidence type="ECO:0000256" key="10">
    <source>
        <dbReference type="SAM" id="SignalP"/>
    </source>
</evidence>
<sequence>MTGWFGRGAATAALSVTLAAAAASAAAAQTQPVFAGGQAQIVPAFNVSGEWIRHRLWVETEFDSDGDGKRDRMHVDVTRPAQTATEGLKVPVVYETSPYYAGTSGPQANLWNVNHELGVAPPARISQPAIPFNPNRTSVSNSQTLANTWVPRGFSVVRSESPGTGLSQGCPTVGGTNENDAPKAVVDWLNGRAKGYTTADGDVEVTASWSTGKVGMTGTSYNGTLPISAATTGVDGLEAIIPVAPNTSYYHYYRSNGLVRNPGGWVGEDIDFLFDYINSGDPSRRQFCIDTVREGLMKARQDRITGDYNDFWAGRDQLNQLAKVKAATLMAHAFNDWNVVPEHSVRIAEALKGKVPLQQYYHQGGHGGDPPLGLRNRWFTRFLYGVQNGVENDPKAWVTREAAACPPRTATVVGQQTNTATLTVADSSKLQVGMTLTIPQTDAAGVTTNVTRAILALPSSTTVLLDSAVATADGQKIADGAVTSIVCSAANPTPYADYPNPAAAPVEFRPRPGGNTTGELTPSATPAAATEKYVDDASCQPGNFVNAGPQRLLYGTPFLKAPLHLSGTPRVKVRMAASKAAANLSVWLVALPFTPSVTCTATQINTSHVITRGWADPQNRGAVSGGAPLVPGEFVDVTFNLQPTDKMVLAGQRLALMVFSSDRLFTLRPQPGTEVSVDLAGTSLSLPVVGGAKGYLTALGGQDLPVGGTVPATLSLALKGPATFAPFVPGVEQDYTATTSATVTSTAGDAVLSVSAPGHMTNGAFSLPEPLRVELGKTAWTGPTSSEDVGITFKQLIKRTDALRTGTYARALTFTLSTTSP</sequence>
<feature type="region of interest" description="Disordered" evidence="9">
    <location>
        <begin position="160"/>
        <end position="179"/>
    </location>
</feature>
<dbReference type="Pfam" id="PF08530">
    <property type="entry name" value="PepX_C"/>
    <property type="match status" value="1"/>
</dbReference>
<comment type="caution">
    <text evidence="12">The sequence shown here is derived from an EMBL/GenBank/DDBJ whole genome shotgun (WGS) entry which is preliminary data.</text>
</comment>